<proteinExistence type="predicted"/>
<reference evidence="1 2" key="1">
    <citation type="journal article" date="2018" name="Sci. Rep.">
        <title>Genomic signatures of local adaptation to the degree of environmental predictability in rotifers.</title>
        <authorList>
            <person name="Franch-Gras L."/>
            <person name="Hahn C."/>
            <person name="Garcia-Roger E.M."/>
            <person name="Carmona M.J."/>
            <person name="Serra M."/>
            <person name="Gomez A."/>
        </authorList>
    </citation>
    <scope>NUCLEOTIDE SEQUENCE [LARGE SCALE GENOMIC DNA]</scope>
    <source>
        <strain evidence="1">HYR1</strain>
    </source>
</reference>
<dbReference type="AlphaFoldDB" id="A0A3M7SNK8"/>
<organism evidence="1 2">
    <name type="scientific">Brachionus plicatilis</name>
    <name type="common">Marine rotifer</name>
    <name type="synonym">Brachionus muelleri</name>
    <dbReference type="NCBI Taxonomy" id="10195"/>
    <lineage>
        <taxon>Eukaryota</taxon>
        <taxon>Metazoa</taxon>
        <taxon>Spiralia</taxon>
        <taxon>Gnathifera</taxon>
        <taxon>Rotifera</taxon>
        <taxon>Eurotatoria</taxon>
        <taxon>Monogononta</taxon>
        <taxon>Pseudotrocha</taxon>
        <taxon>Ploima</taxon>
        <taxon>Brachionidae</taxon>
        <taxon>Brachionus</taxon>
    </lineage>
</organism>
<comment type="caution">
    <text evidence="1">The sequence shown here is derived from an EMBL/GenBank/DDBJ whole genome shotgun (WGS) entry which is preliminary data.</text>
</comment>
<gene>
    <name evidence="1" type="ORF">BpHYR1_011215</name>
</gene>
<dbReference type="EMBL" id="REGN01001064">
    <property type="protein sequence ID" value="RNA37282.1"/>
    <property type="molecule type" value="Genomic_DNA"/>
</dbReference>
<name>A0A3M7SNK8_BRAPC</name>
<evidence type="ECO:0000313" key="2">
    <source>
        <dbReference type="Proteomes" id="UP000276133"/>
    </source>
</evidence>
<dbReference type="Proteomes" id="UP000276133">
    <property type="component" value="Unassembled WGS sequence"/>
</dbReference>
<evidence type="ECO:0000313" key="1">
    <source>
        <dbReference type="EMBL" id="RNA37282.1"/>
    </source>
</evidence>
<keyword evidence="2" id="KW-1185">Reference proteome</keyword>
<accession>A0A3M7SNK8</accession>
<sequence>MNFSQNLAGHNYFSSKHLYLAMEKNSKRTDNFSISKRINKREIRALPSVQGYLGRRSNF</sequence>
<protein>
    <submittedName>
        <fullName evidence="1">Uncharacterized protein</fullName>
    </submittedName>
</protein>